<sequence length="110" mass="12064">MEISEPQNMPTCGGLHSVGSDLTRTRERSVDTHQNGSSRIQEQLGNNTSICRNETAVSRESGIPGNDKRNGVDGRGLINCGEGNDTLCSRPSQKKRSRKTRTVKEPILQK</sequence>
<dbReference type="Proteomes" id="UP001202328">
    <property type="component" value="Unassembled WGS sequence"/>
</dbReference>
<accession>A0AAD4SBV3</accession>
<proteinExistence type="predicted"/>
<evidence type="ECO:0000256" key="1">
    <source>
        <dbReference type="SAM" id="MobiDB-lite"/>
    </source>
</evidence>
<gene>
    <name evidence="2" type="ORF">MKW98_002676</name>
</gene>
<feature type="compositionally biased region" description="Polar residues" evidence="1">
    <location>
        <begin position="1"/>
        <end position="10"/>
    </location>
</feature>
<name>A0AAD4SBV3_9MAGN</name>
<keyword evidence="3" id="KW-1185">Reference proteome</keyword>
<feature type="compositionally biased region" description="Polar residues" evidence="1">
    <location>
        <begin position="32"/>
        <end position="58"/>
    </location>
</feature>
<dbReference type="AlphaFoldDB" id="A0AAD4SBV3"/>
<organism evidence="2 3">
    <name type="scientific">Papaver atlanticum</name>
    <dbReference type="NCBI Taxonomy" id="357466"/>
    <lineage>
        <taxon>Eukaryota</taxon>
        <taxon>Viridiplantae</taxon>
        <taxon>Streptophyta</taxon>
        <taxon>Embryophyta</taxon>
        <taxon>Tracheophyta</taxon>
        <taxon>Spermatophyta</taxon>
        <taxon>Magnoliopsida</taxon>
        <taxon>Ranunculales</taxon>
        <taxon>Papaveraceae</taxon>
        <taxon>Papaveroideae</taxon>
        <taxon>Papaver</taxon>
    </lineage>
</organism>
<evidence type="ECO:0000313" key="3">
    <source>
        <dbReference type="Proteomes" id="UP001202328"/>
    </source>
</evidence>
<dbReference type="EMBL" id="JAJJMB010012161">
    <property type="protein sequence ID" value="KAI3885284.1"/>
    <property type="molecule type" value="Genomic_DNA"/>
</dbReference>
<comment type="caution">
    <text evidence="2">The sequence shown here is derived from an EMBL/GenBank/DDBJ whole genome shotgun (WGS) entry which is preliminary data.</text>
</comment>
<evidence type="ECO:0000313" key="2">
    <source>
        <dbReference type="EMBL" id="KAI3885284.1"/>
    </source>
</evidence>
<feature type="region of interest" description="Disordered" evidence="1">
    <location>
        <begin position="1"/>
        <end position="110"/>
    </location>
</feature>
<feature type="compositionally biased region" description="Basic residues" evidence="1">
    <location>
        <begin position="92"/>
        <end position="101"/>
    </location>
</feature>
<protein>
    <submittedName>
        <fullName evidence="2">Uncharacterized protein</fullName>
    </submittedName>
</protein>
<reference evidence="2" key="1">
    <citation type="submission" date="2022-04" db="EMBL/GenBank/DDBJ databases">
        <title>A functionally conserved STORR gene fusion in Papaver species that diverged 16.8 million years ago.</title>
        <authorList>
            <person name="Catania T."/>
        </authorList>
    </citation>
    <scope>NUCLEOTIDE SEQUENCE</scope>
    <source>
        <strain evidence="2">S-188037</strain>
    </source>
</reference>